<comment type="caution">
    <text evidence="1">The sequence shown here is derived from an EMBL/GenBank/DDBJ whole genome shotgun (WGS) entry which is preliminary data.</text>
</comment>
<dbReference type="EMBL" id="PGTY01000001">
    <property type="protein sequence ID" value="PJI92439.1"/>
    <property type="molecule type" value="Genomic_DNA"/>
</dbReference>
<organism evidence="1 2">
    <name type="scientific">Yoonia maricola</name>
    <dbReference type="NCBI Taxonomy" id="420999"/>
    <lineage>
        <taxon>Bacteria</taxon>
        <taxon>Pseudomonadati</taxon>
        <taxon>Pseudomonadota</taxon>
        <taxon>Alphaproteobacteria</taxon>
        <taxon>Rhodobacterales</taxon>
        <taxon>Paracoccaceae</taxon>
        <taxon>Yoonia</taxon>
    </lineage>
</organism>
<keyword evidence="2" id="KW-1185">Reference proteome</keyword>
<evidence type="ECO:0000313" key="1">
    <source>
        <dbReference type="EMBL" id="PJI92439.1"/>
    </source>
</evidence>
<evidence type="ECO:0000313" key="2">
    <source>
        <dbReference type="Proteomes" id="UP000228531"/>
    </source>
</evidence>
<name>A0A2M8WNE5_9RHOB</name>
<proteinExistence type="predicted"/>
<gene>
    <name evidence="1" type="ORF">BC777_1289</name>
</gene>
<reference evidence="1 2" key="1">
    <citation type="submission" date="2017-11" db="EMBL/GenBank/DDBJ databases">
        <title>Genomic Encyclopedia of Archaeal and Bacterial Type Strains, Phase II (KMG-II): From Individual Species to Whole Genera.</title>
        <authorList>
            <person name="Goeker M."/>
        </authorList>
    </citation>
    <scope>NUCLEOTIDE SEQUENCE [LARGE SCALE GENOMIC DNA]</scope>
    <source>
        <strain evidence="1 2">DSM 29128</strain>
    </source>
</reference>
<sequence length="48" mass="5277">MSLFANITFFEVSMALVFVGLAERLLLGYAPAEMVGAKGWLIRGDIEE</sequence>
<dbReference type="AlphaFoldDB" id="A0A2M8WNE5"/>
<protein>
    <submittedName>
        <fullName evidence="1">Uncharacterized protein</fullName>
    </submittedName>
</protein>
<dbReference type="RefSeq" id="WP_168769088.1">
    <property type="nucleotide sequence ID" value="NZ_PGTY01000001.1"/>
</dbReference>
<dbReference type="Proteomes" id="UP000228531">
    <property type="component" value="Unassembled WGS sequence"/>
</dbReference>
<accession>A0A2M8WNE5</accession>